<comment type="caution">
    <text evidence="5">The sequence shown here is derived from an EMBL/GenBank/DDBJ whole genome shotgun (WGS) entry which is preliminary data.</text>
</comment>
<dbReference type="PANTHER" id="PTHR47979">
    <property type="entry name" value="DRAB11-RELATED"/>
    <property type="match status" value="1"/>
</dbReference>
<dbReference type="SMART" id="SM00174">
    <property type="entry name" value="RHO"/>
    <property type="match status" value="1"/>
</dbReference>
<dbReference type="Proteomes" id="UP000187209">
    <property type="component" value="Unassembled WGS sequence"/>
</dbReference>
<dbReference type="Pfam" id="PF00071">
    <property type="entry name" value="Ras"/>
    <property type="match status" value="1"/>
</dbReference>
<dbReference type="Gene3D" id="3.40.50.300">
    <property type="entry name" value="P-loop containing nucleotide triphosphate hydrolases"/>
    <property type="match status" value="1"/>
</dbReference>
<dbReference type="SMART" id="SM00176">
    <property type="entry name" value="RAN"/>
    <property type="match status" value="1"/>
</dbReference>
<keyword evidence="4" id="KW-0449">Lipoprotein</keyword>
<evidence type="ECO:0000256" key="4">
    <source>
        <dbReference type="ARBA" id="ARBA00023288"/>
    </source>
</evidence>
<dbReference type="AlphaFoldDB" id="A0A1R2C5X3"/>
<proteinExistence type="inferred from homology"/>
<name>A0A1R2C5X3_9CILI</name>
<dbReference type="SMART" id="SM00173">
    <property type="entry name" value="RAS"/>
    <property type="match status" value="1"/>
</dbReference>
<sequence>MSDSYDYNYKIILLGDGGVGKSSMIQKYVYNKFSIHTSPTIGVVNTTKVVNVDGQKILLNIWDTAGQEKYRSMLSSFFRGCRAAILVYDITKDHTFKSLDYWLKQVKDMGGESVKFLLIGNKADLESSRAVTQKVGLEMAKVNSMLFMETSCVSNYNIERAFQEIAESLYRSQVGPTQMENPEMQNNMNGISILSHDLPSEKTKKCCN</sequence>
<evidence type="ECO:0000313" key="6">
    <source>
        <dbReference type="Proteomes" id="UP000187209"/>
    </source>
</evidence>
<gene>
    <name evidence="5" type="ORF">SteCoe_14444</name>
</gene>
<keyword evidence="6" id="KW-1185">Reference proteome</keyword>
<protein>
    <submittedName>
        <fullName evidence="5">Uncharacterized protein</fullName>
    </submittedName>
</protein>
<dbReference type="CDD" id="cd00154">
    <property type="entry name" value="Rab"/>
    <property type="match status" value="1"/>
</dbReference>
<dbReference type="SMART" id="SM00175">
    <property type="entry name" value="RAB"/>
    <property type="match status" value="1"/>
</dbReference>
<evidence type="ECO:0000313" key="5">
    <source>
        <dbReference type="EMBL" id="OMJ84434.1"/>
    </source>
</evidence>
<dbReference type="OrthoDB" id="318771at2759"/>
<accession>A0A1R2C5X3</accession>
<evidence type="ECO:0000256" key="1">
    <source>
        <dbReference type="ARBA" id="ARBA00006270"/>
    </source>
</evidence>
<dbReference type="PROSITE" id="PS51419">
    <property type="entry name" value="RAB"/>
    <property type="match status" value="1"/>
</dbReference>
<dbReference type="GO" id="GO:0003924">
    <property type="term" value="F:GTPase activity"/>
    <property type="evidence" value="ECO:0007669"/>
    <property type="project" value="InterPro"/>
</dbReference>
<dbReference type="SUPFAM" id="SSF52540">
    <property type="entry name" value="P-loop containing nucleoside triphosphate hydrolases"/>
    <property type="match status" value="1"/>
</dbReference>
<dbReference type="PROSITE" id="PS51421">
    <property type="entry name" value="RAS"/>
    <property type="match status" value="1"/>
</dbReference>
<evidence type="ECO:0000256" key="3">
    <source>
        <dbReference type="ARBA" id="ARBA00023134"/>
    </source>
</evidence>
<dbReference type="EMBL" id="MPUH01000269">
    <property type="protein sequence ID" value="OMJ84434.1"/>
    <property type="molecule type" value="Genomic_DNA"/>
</dbReference>
<dbReference type="InterPro" id="IPR001806">
    <property type="entry name" value="Small_GTPase"/>
</dbReference>
<keyword evidence="3" id="KW-0342">GTP-binding</keyword>
<dbReference type="PRINTS" id="PR00449">
    <property type="entry name" value="RASTRNSFRMNG"/>
</dbReference>
<dbReference type="InterPro" id="IPR050209">
    <property type="entry name" value="Rab_GTPases_membrane_traffic"/>
</dbReference>
<evidence type="ECO:0000256" key="2">
    <source>
        <dbReference type="ARBA" id="ARBA00022741"/>
    </source>
</evidence>
<keyword evidence="2" id="KW-0547">Nucleotide-binding</keyword>
<dbReference type="FunFam" id="3.40.50.300:FF:001129">
    <property type="entry name" value="ras-related protein Rab-44 isoform X2"/>
    <property type="match status" value="1"/>
</dbReference>
<dbReference type="InterPro" id="IPR027417">
    <property type="entry name" value="P-loop_NTPase"/>
</dbReference>
<dbReference type="GO" id="GO:0005525">
    <property type="term" value="F:GTP binding"/>
    <property type="evidence" value="ECO:0007669"/>
    <property type="project" value="UniProtKB-KW"/>
</dbReference>
<dbReference type="InterPro" id="IPR005225">
    <property type="entry name" value="Small_GTP-bd"/>
</dbReference>
<reference evidence="5 6" key="1">
    <citation type="submission" date="2016-11" db="EMBL/GenBank/DDBJ databases">
        <title>The macronuclear genome of Stentor coeruleus: a giant cell with tiny introns.</title>
        <authorList>
            <person name="Slabodnick M."/>
            <person name="Ruby J.G."/>
            <person name="Reiff S.B."/>
            <person name="Swart E.C."/>
            <person name="Gosai S."/>
            <person name="Prabakaran S."/>
            <person name="Witkowska E."/>
            <person name="Larue G.E."/>
            <person name="Fisher S."/>
            <person name="Freeman R.M."/>
            <person name="Gunawardena J."/>
            <person name="Chu W."/>
            <person name="Stover N.A."/>
            <person name="Gregory B.D."/>
            <person name="Nowacki M."/>
            <person name="Derisi J."/>
            <person name="Roy S.W."/>
            <person name="Marshall W.F."/>
            <person name="Sood P."/>
        </authorList>
    </citation>
    <scope>NUCLEOTIDE SEQUENCE [LARGE SCALE GENOMIC DNA]</scope>
    <source>
        <strain evidence="5">WM001</strain>
    </source>
</reference>
<organism evidence="5 6">
    <name type="scientific">Stentor coeruleus</name>
    <dbReference type="NCBI Taxonomy" id="5963"/>
    <lineage>
        <taxon>Eukaryota</taxon>
        <taxon>Sar</taxon>
        <taxon>Alveolata</taxon>
        <taxon>Ciliophora</taxon>
        <taxon>Postciliodesmatophora</taxon>
        <taxon>Heterotrichea</taxon>
        <taxon>Heterotrichida</taxon>
        <taxon>Stentoridae</taxon>
        <taxon>Stentor</taxon>
    </lineage>
</organism>
<comment type="similarity">
    <text evidence="1">Belongs to the small GTPase superfamily. Rab family.</text>
</comment>
<dbReference type="NCBIfam" id="TIGR00231">
    <property type="entry name" value="small_GTP"/>
    <property type="match status" value="1"/>
</dbReference>